<proteinExistence type="predicted"/>
<name>A0A7Y7IUI3_9PROT</name>
<dbReference type="RefSeq" id="WP_176639169.1">
    <property type="nucleotide sequence ID" value="NZ_JABXXP010000036.1"/>
</dbReference>
<protein>
    <submittedName>
        <fullName evidence="1">Uncharacterized protein</fullName>
    </submittedName>
</protein>
<evidence type="ECO:0000313" key="2">
    <source>
        <dbReference type="Proteomes" id="UP000534870"/>
    </source>
</evidence>
<reference evidence="1 2" key="1">
    <citation type="submission" date="2020-06" db="EMBL/GenBank/DDBJ databases">
        <title>Description of novel acetic acid bacteria.</title>
        <authorList>
            <person name="Sombolestani A."/>
        </authorList>
    </citation>
    <scope>NUCLEOTIDE SEQUENCE [LARGE SCALE GENOMIC DNA]</scope>
    <source>
        <strain evidence="1 2">LMG 31431</strain>
    </source>
</reference>
<dbReference type="Proteomes" id="UP000534870">
    <property type="component" value="Unassembled WGS sequence"/>
</dbReference>
<accession>A0A7Y7IUI3</accession>
<sequence>MDAIEGIERVFGGVLDAAMMRGAGIADQTVERNPATQAHAEMIALIGSLARAPRQNNSGISLDV</sequence>
<organism evidence="1 2">
    <name type="scientific">Nguyenibacter vanlangensis</name>
    <dbReference type="NCBI Taxonomy" id="1216886"/>
    <lineage>
        <taxon>Bacteria</taxon>
        <taxon>Pseudomonadati</taxon>
        <taxon>Pseudomonadota</taxon>
        <taxon>Alphaproteobacteria</taxon>
        <taxon>Acetobacterales</taxon>
        <taxon>Acetobacteraceae</taxon>
        <taxon>Nguyenibacter</taxon>
    </lineage>
</organism>
<gene>
    <name evidence="1" type="ORF">HUK84_04380</name>
</gene>
<comment type="caution">
    <text evidence="1">The sequence shown here is derived from an EMBL/GenBank/DDBJ whole genome shotgun (WGS) entry which is preliminary data.</text>
</comment>
<dbReference type="AlphaFoldDB" id="A0A7Y7IUI3"/>
<evidence type="ECO:0000313" key="1">
    <source>
        <dbReference type="EMBL" id="NVN10392.1"/>
    </source>
</evidence>
<dbReference type="EMBL" id="JABXXP010000036">
    <property type="protein sequence ID" value="NVN10392.1"/>
    <property type="molecule type" value="Genomic_DNA"/>
</dbReference>